<dbReference type="EMBL" id="JANPWB010000011">
    <property type="protein sequence ID" value="KAJ1130271.1"/>
    <property type="molecule type" value="Genomic_DNA"/>
</dbReference>
<keyword evidence="3" id="KW-1185">Reference proteome</keyword>
<evidence type="ECO:0000256" key="1">
    <source>
        <dbReference type="SAM" id="MobiDB-lite"/>
    </source>
</evidence>
<organism evidence="2 3">
    <name type="scientific">Pleurodeles waltl</name>
    <name type="common">Iberian ribbed newt</name>
    <dbReference type="NCBI Taxonomy" id="8319"/>
    <lineage>
        <taxon>Eukaryota</taxon>
        <taxon>Metazoa</taxon>
        <taxon>Chordata</taxon>
        <taxon>Craniata</taxon>
        <taxon>Vertebrata</taxon>
        <taxon>Euteleostomi</taxon>
        <taxon>Amphibia</taxon>
        <taxon>Batrachia</taxon>
        <taxon>Caudata</taxon>
        <taxon>Salamandroidea</taxon>
        <taxon>Salamandridae</taxon>
        <taxon>Pleurodelinae</taxon>
        <taxon>Pleurodeles</taxon>
    </lineage>
</organism>
<dbReference type="AlphaFoldDB" id="A0AAV7PS56"/>
<name>A0AAV7PS56_PLEWA</name>
<feature type="region of interest" description="Disordered" evidence="1">
    <location>
        <begin position="1"/>
        <end position="84"/>
    </location>
</feature>
<dbReference type="Proteomes" id="UP001066276">
    <property type="component" value="Chromosome 7"/>
</dbReference>
<gene>
    <name evidence="2" type="ORF">NDU88_008625</name>
</gene>
<proteinExistence type="predicted"/>
<sequence>MRQCADAIEGSAGKPGRRAAEGLLEEKEQEEKDSRVRWSGALTRGEESQEPWGEDGRGPKKPSSVTERRESEETSHSPGGMWLLQVRDRVCGLLTEYIGKGGRDQAGGTGTREHCT</sequence>
<feature type="compositionally biased region" description="Basic and acidic residues" evidence="1">
    <location>
        <begin position="66"/>
        <end position="75"/>
    </location>
</feature>
<evidence type="ECO:0000313" key="2">
    <source>
        <dbReference type="EMBL" id="KAJ1130271.1"/>
    </source>
</evidence>
<feature type="compositionally biased region" description="Basic and acidic residues" evidence="1">
    <location>
        <begin position="18"/>
        <end position="36"/>
    </location>
</feature>
<evidence type="ECO:0000313" key="3">
    <source>
        <dbReference type="Proteomes" id="UP001066276"/>
    </source>
</evidence>
<reference evidence="2" key="1">
    <citation type="journal article" date="2022" name="bioRxiv">
        <title>Sequencing and chromosome-scale assembly of the giantPleurodeles waltlgenome.</title>
        <authorList>
            <person name="Brown T."/>
            <person name="Elewa A."/>
            <person name="Iarovenko S."/>
            <person name="Subramanian E."/>
            <person name="Araus A.J."/>
            <person name="Petzold A."/>
            <person name="Susuki M."/>
            <person name="Suzuki K.-i.T."/>
            <person name="Hayashi T."/>
            <person name="Toyoda A."/>
            <person name="Oliveira C."/>
            <person name="Osipova E."/>
            <person name="Leigh N.D."/>
            <person name="Simon A."/>
            <person name="Yun M.H."/>
        </authorList>
    </citation>
    <scope>NUCLEOTIDE SEQUENCE</scope>
    <source>
        <strain evidence="2">20211129_DDA</strain>
        <tissue evidence="2">Liver</tissue>
    </source>
</reference>
<comment type="caution">
    <text evidence="2">The sequence shown here is derived from an EMBL/GenBank/DDBJ whole genome shotgun (WGS) entry which is preliminary data.</text>
</comment>
<accession>A0AAV7PS56</accession>
<protein>
    <submittedName>
        <fullName evidence="2">Uncharacterized protein</fullName>
    </submittedName>
</protein>